<proteinExistence type="evidence at transcript level"/>
<dbReference type="InterPro" id="IPR016054">
    <property type="entry name" value="LY6_UPA_recep-like"/>
</dbReference>
<feature type="signal peptide" evidence="4">
    <location>
        <begin position="1"/>
        <end position="20"/>
    </location>
</feature>
<comment type="subcellular location">
    <subcellularLocation>
        <location evidence="1">Secreted</location>
    </subcellularLocation>
</comment>
<dbReference type="PROSITE" id="PS00983">
    <property type="entry name" value="LY6_UPAR"/>
    <property type="match status" value="1"/>
</dbReference>
<protein>
    <submittedName>
        <fullName evidence="6">Sodefrin-like factor</fullName>
    </submittedName>
</protein>
<evidence type="ECO:0000256" key="2">
    <source>
        <dbReference type="ARBA" id="ARBA00022525"/>
    </source>
</evidence>
<dbReference type="EMBL" id="DQ097071">
    <property type="protein sequence ID" value="AAZ06335.1"/>
    <property type="molecule type" value="mRNA"/>
</dbReference>
<dbReference type="GO" id="GO:0005576">
    <property type="term" value="C:extracellular region"/>
    <property type="evidence" value="ECO:0007669"/>
    <property type="project" value="UniProtKB-SubCell"/>
</dbReference>
<dbReference type="Gene3D" id="2.10.60.10">
    <property type="entry name" value="CD59"/>
    <property type="match status" value="2"/>
</dbReference>
<dbReference type="InterPro" id="IPR045860">
    <property type="entry name" value="Snake_toxin-like_sf"/>
</dbReference>
<keyword evidence="2" id="KW-0964">Secreted</keyword>
<keyword evidence="3 4" id="KW-0732">Signal</keyword>
<dbReference type="AlphaFoldDB" id="Q4FAD1"/>
<evidence type="ECO:0000259" key="5">
    <source>
        <dbReference type="Pfam" id="PF00021"/>
    </source>
</evidence>
<feature type="domain" description="UPAR/Ly6" evidence="5">
    <location>
        <begin position="21"/>
        <end position="102"/>
    </location>
</feature>
<reference evidence="6" key="1">
    <citation type="journal article" date="2007" name="Evolution">
        <title>Evolutionary replacement of components in a salamander pheromone signaling complex: more evidence for phenotypic-molecular decoupling.</title>
        <authorList>
            <person name="Palmer C.A."/>
            <person name="Watts R.A."/>
            <person name="Houck L.D."/>
            <person name="Picard A.L."/>
            <person name="Arnold S.J."/>
        </authorList>
    </citation>
    <scope>NUCLEOTIDE SEQUENCE</scope>
    <source>
        <tissue evidence="6">Mental gland</tissue>
    </source>
</reference>
<gene>
    <name evidence="6" type="primary">SPF1</name>
</gene>
<dbReference type="PANTHER" id="PTHR20914:SF9">
    <property type="entry name" value="COILED, ISOFORM A"/>
    <property type="match status" value="1"/>
</dbReference>
<name>Q4FAD1_9SALA</name>
<evidence type="ECO:0000256" key="4">
    <source>
        <dbReference type="SAM" id="SignalP"/>
    </source>
</evidence>
<accession>Q4FAD1</accession>
<dbReference type="InterPro" id="IPR018363">
    <property type="entry name" value="CD59_antigen_CS"/>
</dbReference>
<feature type="chain" id="PRO_5004238119" evidence="4">
    <location>
        <begin position="21"/>
        <end position="196"/>
    </location>
</feature>
<evidence type="ECO:0000256" key="1">
    <source>
        <dbReference type="ARBA" id="ARBA00004613"/>
    </source>
</evidence>
<dbReference type="InterPro" id="IPR050918">
    <property type="entry name" value="CNF-like_PLA2_Inhibitor"/>
</dbReference>
<dbReference type="Pfam" id="PF00021">
    <property type="entry name" value="UPAR_LY6"/>
    <property type="match status" value="2"/>
</dbReference>
<feature type="domain" description="UPAR/Ly6" evidence="5">
    <location>
        <begin position="116"/>
        <end position="169"/>
    </location>
</feature>
<evidence type="ECO:0000313" key="6">
    <source>
        <dbReference type="EMBL" id="AAZ06335.1"/>
    </source>
</evidence>
<dbReference type="SUPFAM" id="SSF57302">
    <property type="entry name" value="Snake toxin-like"/>
    <property type="match status" value="2"/>
</dbReference>
<dbReference type="PANTHER" id="PTHR20914">
    <property type="entry name" value="LY6/PLAUR DOMAIN-CONTAINING PROTEIN 8"/>
    <property type="match status" value="1"/>
</dbReference>
<organism evidence="6">
    <name type="scientific">Aneides ferreus</name>
    <dbReference type="NCBI Taxonomy" id="154578"/>
    <lineage>
        <taxon>Eukaryota</taxon>
        <taxon>Metazoa</taxon>
        <taxon>Chordata</taxon>
        <taxon>Craniata</taxon>
        <taxon>Vertebrata</taxon>
        <taxon>Euteleostomi</taxon>
        <taxon>Amphibia</taxon>
        <taxon>Batrachia</taxon>
        <taxon>Caudata</taxon>
        <taxon>Salamandroidea</taxon>
        <taxon>Plethodontidae</taxon>
        <taxon>Plethodontinae</taxon>
        <taxon>Aneides</taxon>
    </lineage>
</organism>
<evidence type="ECO:0000256" key="3">
    <source>
        <dbReference type="ARBA" id="ARBA00022729"/>
    </source>
</evidence>
<sequence>MNAFLTGVIFLVAFTATGNCIECIHCYSADGPDCSGEAKSCAEGVTTCQTLTVLLKEDGVDTHKVVKFCGTGEEANSIYWEASLTTSYQLETHSCQTDKCNEEPPQFTPSDNTPNGVKCLHCLEDHSTECNTEEIIECTGDLNQCLFITGSVCHDGADYYTCAHRLCTNVANAEQHPFYLDKYIHKLEITDGINLE</sequence>
<dbReference type="CDD" id="cd00117">
    <property type="entry name" value="TFP"/>
    <property type="match status" value="1"/>
</dbReference>